<dbReference type="Proteomes" id="UP000001683">
    <property type="component" value="Chromosome"/>
</dbReference>
<evidence type="ECO:0000313" key="3">
    <source>
        <dbReference type="Proteomes" id="UP000001683"/>
    </source>
</evidence>
<gene>
    <name evidence="2" type="ordered locus">Nther_0163</name>
</gene>
<dbReference type="STRING" id="457570.Nther_0163"/>
<evidence type="ECO:0000313" key="2">
    <source>
        <dbReference type="EMBL" id="ACB83762.1"/>
    </source>
</evidence>
<dbReference type="Gene3D" id="1.10.1760.20">
    <property type="match status" value="1"/>
</dbReference>
<dbReference type="Pfam" id="PF07155">
    <property type="entry name" value="ECF-ribofla_trS"/>
    <property type="match status" value="1"/>
</dbReference>
<feature type="transmembrane region" description="Helical" evidence="1">
    <location>
        <begin position="138"/>
        <end position="162"/>
    </location>
</feature>
<keyword evidence="1" id="KW-1133">Transmembrane helix</keyword>
<dbReference type="EMBL" id="CP001034">
    <property type="protein sequence ID" value="ACB83762.1"/>
    <property type="molecule type" value="Genomic_DNA"/>
</dbReference>
<dbReference type="InterPro" id="IPR009825">
    <property type="entry name" value="ECF_substrate-spec-like"/>
</dbReference>
<evidence type="ECO:0008006" key="4">
    <source>
        <dbReference type="Google" id="ProtNLM"/>
    </source>
</evidence>
<feature type="transmembrane region" description="Helical" evidence="1">
    <location>
        <begin position="80"/>
        <end position="101"/>
    </location>
</feature>
<dbReference type="RefSeq" id="WP_012446653.1">
    <property type="nucleotide sequence ID" value="NC_010718.1"/>
</dbReference>
<evidence type="ECO:0000256" key="1">
    <source>
        <dbReference type="SAM" id="Phobius"/>
    </source>
</evidence>
<keyword evidence="1" id="KW-0812">Transmembrane</keyword>
<dbReference type="NCBIfam" id="TIGR04518">
    <property type="entry name" value="ECF_S_folT_fam"/>
    <property type="match status" value="1"/>
</dbReference>
<dbReference type="eggNOG" id="COG3275">
    <property type="taxonomic scope" value="Bacteria"/>
</dbReference>
<proteinExistence type="predicted"/>
<keyword evidence="3" id="KW-1185">Reference proteome</keyword>
<protein>
    <recommendedName>
        <fullName evidence="4">Signal transduction histidine kinase, LytS</fullName>
    </recommendedName>
</protein>
<dbReference type="InParanoid" id="B2A4A8"/>
<organism evidence="2 3">
    <name type="scientific">Natranaerobius thermophilus (strain ATCC BAA-1301 / DSM 18059 / JW/NM-WN-LF)</name>
    <dbReference type="NCBI Taxonomy" id="457570"/>
    <lineage>
        <taxon>Bacteria</taxon>
        <taxon>Bacillati</taxon>
        <taxon>Bacillota</taxon>
        <taxon>Clostridia</taxon>
        <taxon>Natranaerobiales</taxon>
        <taxon>Natranaerobiaceae</taxon>
        <taxon>Natranaerobius</taxon>
    </lineage>
</organism>
<feature type="transmembrane region" description="Helical" evidence="1">
    <location>
        <begin position="113"/>
        <end position="132"/>
    </location>
</feature>
<feature type="transmembrane region" description="Helical" evidence="1">
    <location>
        <begin position="42"/>
        <end position="68"/>
    </location>
</feature>
<reference evidence="2 3" key="2">
    <citation type="journal article" date="2011" name="J. Bacteriol.">
        <title>Complete genome sequence of the anaerobic, halophilic alkalithermophile Natranaerobius thermophilus JW/NM-WN-LF.</title>
        <authorList>
            <person name="Zhao B."/>
            <person name="Mesbah N.M."/>
            <person name="Dalin E."/>
            <person name="Goodwin L."/>
            <person name="Nolan M."/>
            <person name="Pitluck S."/>
            <person name="Chertkov O."/>
            <person name="Brettin T.S."/>
            <person name="Han J."/>
            <person name="Larimer F.W."/>
            <person name="Land M.L."/>
            <person name="Hauser L."/>
            <person name="Kyrpides N."/>
            <person name="Wiegel J."/>
        </authorList>
    </citation>
    <scope>NUCLEOTIDE SEQUENCE [LARGE SCALE GENOMIC DNA]</scope>
    <source>
        <strain evidence="3">ATCC BAA-1301 / DSM 18059 / JW/NM-WN-LF</strain>
    </source>
</reference>
<accession>B2A4A8</accession>
<dbReference type="InterPro" id="IPR030949">
    <property type="entry name" value="ECF_S_folate_fam"/>
</dbReference>
<dbReference type="HOGENOM" id="CLU_098232_4_0_9"/>
<name>B2A4A8_NATTJ</name>
<feature type="transmembrane region" description="Helical" evidence="1">
    <location>
        <begin position="12"/>
        <end position="30"/>
    </location>
</feature>
<dbReference type="KEGG" id="nth:Nther_0163"/>
<sequence>MFKKKFTTRDLVFMALLIALNVILTRYGSLRINFGGVEAVRIGIGALPVILTGVFFGPIAGGIVGGIGDVVGFMMFPMGAYMPHFTLSAFLTGFIPGLLLYQCEKDNLTFPKLILAIGVGQVVTSLLLTPYFQNTLFGIPFAVTIPARLISQAINIPLYSLLIKMIALKWNTIFAHNHS</sequence>
<dbReference type="GO" id="GO:0016020">
    <property type="term" value="C:membrane"/>
    <property type="evidence" value="ECO:0007669"/>
    <property type="project" value="InterPro"/>
</dbReference>
<dbReference type="AlphaFoldDB" id="B2A4A8"/>
<reference evidence="2 3" key="1">
    <citation type="submission" date="2008-04" db="EMBL/GenBank/DDBJ databases">
        <title>Complete sequence of chromosome of Natranaerobius thermophilus JW/NM-WN-LF.</title>
        <authorList>
            <consortium name="US DOE Joint Genome Institute"/>
            <person name="Copeland A."/>
            <person name="Lucas S."/>
            <person name="Lapidus A."/>
            <person name="Glavina del Rio T."/>
            <person name="Dalin E."/>
            <person name="Tice H."/>
            <person name="Bruce D."/>
            <person name="Goodwin L."/>
            <person name="Pitluck S."/>
            <person name="Chertkov O."/>
            <person name="Brettin T."/>
            <person name="Detter J.C."/>
            <person name="Han C."/>
            <person name="Kuske C.R."/>
            <person name="Schmutz J."/>
            <person name="Larimer F."/>
            <person name="Land M."/>
            <person name="Hauser L."/>
            <person name="Kyrpides N."/>
            <person name="Lykidis A."/>
            <person name="Mesbah N.M."/>
            <person name="Wiegel J."/>
        </authorList>
    </citation>
    <scope>NUCLEOTIDE SEQUENCE [LARGE SCALE GENOMIC DNA]</scope>
    <source>
        <strain evidence="3">ATCC BAA-1301 / DSM 18059 / JW/NM-WN-LF</strain>
    </source>
</reference>
<keyword evidence="1" id="KW-0472">Membrane</keyword>
<dbReference type="OrthoDB" id="4624at2"/>